<feature type="region of interest" description="Disordered" evidence="1">
    <location>
        <begin position="1"/>
        <end position="29"/>
    </location>
</feature>
<comment type="caution">
    <text evidence="2">The sequence shown here is derived from an EMBL/GenBank/DDBJ whole genome shotgun (WGS) entry which is preliminary data.</text>
</comment>
<reference evidence="3" key="1">
    <citation type="submission" date="2017-02" db="EMBL/GenBank/DDBJ databases">
        <authorList>
            <person name="Tafer H."/>
            <person name="Lopandic K."/>
        </authorList>
    </citation>
    <scope>NUCLEOTIDE SEQUENCE [LARGE SCALE GENOMIC DNA]</scope>
    <source>
        <strain evidence="3">CBS 366.77</strain>
    </source>
</reference>
<protein>
    <submittedName>
        <fullName evidence="2">Uncharacterized protein</fullName>
    </submittedName>
</protein>
<evidence type="ECO:0000313" key="2">
    <source>
        <dbReference type="EMBL" id="RJE21851.1"/>
    </source>
</evidence>
<evidence type="ECO:0000256" key="1">
    <source>
        <dbReference type="SAM" id="MobiDB-lite"/>
    </source>
</evidence>
<dbReference type="Proteomes" id="UP000266188">
    <property type="component" value="Unassembled WGS sequence"/>
</dbReference>
<dbReference type="EMBL" id="MVGC01000201">
    <property type="protein sequence ID" value="RJE21851.1"/>
    <property type="molecule type" value="Genomic_DNA"/>
</dbReference>
<proteinExistence type="predicted"/>
<sequence>MASTVENTYPTSPGLPGDNGRSTTDIPVEPLSCEGSTAMDDLPSPCVSSLEGGLEQFFRLPNASGTIPINLEILTDGESWNVSESLHTVQQAGDQSAQEIACAYPKAPPTFRAVTDCH</sequence>
<organism evidence="2 3">
    <name type="scientific">Aspergillus sclerotialis</name>
    <dbReference type="NCBI Taxonomy" id="2070753"/>
    <lineage>
        <taxon>Eukaryota</taxon>
        <taxon>Fungi</taxon>
        <taxon>Dikarya</taxon>
        <taxon>Ascomycota</taxon>
        <taxon>Pezizomycotina</taxon>
        <taxon>Eurotiomycetes</taxon>
        <taxon>Eurotiomycetidae</taxon>
        <taxon>Eurotiales</taxon>
        <taxon>Aspergillaceae</taxon>
        <taxon>Aspergillus</taxon>
        <taxon>Aspergillus subgen. Polypaecilum</taxon>
    </lineage>
</organism>
<feature type="compositionally biased region" description="Polar residues" evidence="1">
    <location>
        <begin position="1"/>
        <end position="11"/>
    </location>
</feature>
<name>A0A3A2ZXS2_9EURO</name>
<evidence type="ECO:0000313" key="3">
    <source>
        <dbReference type="Proteomes" id="UP000266188"/>
    </source>
</evidence>
<accession>A0A3A2ZXS2</accession>
<dbReference type="AlphaFoldDB" id="A0A3A2ZXS2"/>
<keyword evidence="3" id="KW-1185">Reference proteome</keyword>
<dbReference type="STRING" id="2070753.A0A3A2ZXS2"/>
<gene>
    <name evidence="2" type="ORF">PHISCL_05802</name>
</gene>